<keyword evidence="8 10" id="KW-0326">Glycosidase</keyword>
<dbReference type="Proteomes" id="UP000502823">
    <property type="component" value="Unassembled WGS sequence"/>
</dbReference>
<evidence type="ECO:0000256" key="8">
    <source>
        <dbReference type="ARBA" id="ARBA00023295"/>
    </source>
</evidence>
<dbReference type="Gene3D" id="3.20.20.80">
    <property type="entry name" value="Glycosidases"/>
    <property type="match status" value="1"/>
</dbReference>
<feature type="domain" description="Glycosyl hydrolase family 31 C-terminal" evidence="13">
    <location>
        <begin position="834"/>
        <end position="922"/>
    </location>
</feature>
<dbReference type="GO" id="GO:0005783">
    <property type="term" value="C:endoplasmic reticulum"/>
    <property type="evidence" value="ECO:0007669"/>
    <property type="project" value="UniProtKB-SubCell"/>
</dbReference>
<comment type="similarity">
    <text evidence="3 10">Belongs to the glycosyl hydrolase 31 family.</text>
</comment>
<dbReference type="InterPro" id="IPR011013">
    <property type="entry name" value="Gal_mutarotase_sf_dom"/>
</dbReference>
<dbReference type="Pfam" id="PF21365">
    <property type="entry name" value="Glyco_hydro_31_3rd"/>
    <property type="match status" value="1"/>
</dbReference>
<evidence type="ECO:0000256" key="5">
    <source>
        <dbReference type="ARBA" id="ARBA00022801"/>
    </source>
</evidence>
<comment type="pathway">
    <text evidence="2">Glycan metabolism; N-glycan metabolism.</text>
</comment>
<evidence type="ECO:0000259" key="11">
    <source>
        <dbReference type="Pfam" id="PF01055"/>
    </source>
</evidence>
<dbReference type="AlphaFoldDB" id="A0A6L2PIE7"/>
<accession>A0A6L2PIE7</accession>
<dbReference type="FunFam" id="3.20.20.80:FF:000046">
    <property type="entry name" value="Glucosidase alpha, neutral C"/>
    <property type="match status" value="1"/>
</dbReference>
<dbReference type="InParanoid" id="A0A6L2PIE7"/>
<evidence type="ECO:0000256" key="6">
    <source>
        <dbReference type="ARBA" id="ARBA00022824"/>
    </source>
</evidence>
<evidence type="ECO:0000259" key="13">
    <source>
        <dbReference type="Pfam" id="PF21365"/>
    </source>
</evidence>
<dbReference type="Pfam" id="PF01055">
    <property type="entry name" value="Glyco_hydro_31_2nd"/>
    <property type="match status" value="1"/>
</dbReference>
<evidence type="ECO:0000256" key="4">
    <source>
        <dbReference type="ARBA" id="ARBA00022729"/>
    </source>
</evidence>
<keyword evidence="6" id="KW-0256">Endoplasmic reticulum</keyword>
<evidence type="ECO:0000256" key="9">
    <source>
        <dbReference type="ARBA" id="ARBA00042895"/>
    </source>
</evidence>
<dbReference type="SUPFAM" id="SSF51445">
    <property type="entry name" value="(Trans)glycosidases"/>
    <property type="match status" value="1"/>
</dbReference>
<keyword evidence="5 10" id="KW-0378">Hydrolase</keyword>
<reference evidence="15" key="1">
    <citation type="submission" date="2020-01" db="EMBL/GenBank/DDBJ databases">
        <title>Draft genome sequence of the Termite Coptotermes fromosanus.</title>
        <authorList>
            <person name="Itakura S."/>
            <person name="Yosikawa Y."/>
            <person name="Umezawa K."/>
        </authorList>
    </citation>
    <scope>NUCLEOTIDE SEQUENCE [LARGE SCALE GENOMIC DNA]</scope>
</reference>
<dbReference type="GO" id="GO:0090599">
    <property type="term" value="F:alpha-glucosidase activity"/>
    <property type="evidence" value="ECO:0007669"/>
    <property type="project" value="UniProtKB-ARBA"/>
</dbReference>
<organism evidence="14 15">
    <name type="scientific">Coptotermes formosanus</name>
    <name type="common">Formosan subterranean termite</name>
    <dbReference type="NCBI Taxonomy" id="36987"/>
    <lineage>
        <taxon>Eukaryota</taxon>
        <taxon>Metazoa</taxon>
        <taxon>Ecdysozoa</taxon>
        <taxon>Arthropoda</taxon>
        <taxon>Hexapoda</taxon>
        <taxon>Insecta</taxon>
        <taxon>Pterygota</taxon>
        <taxon>Neoptera</taxon>
        <taxon>Polyneoptera</taxon>
        <taxon>Dictyoptera</taxon>
        <taxon>Blattodea</taxon>
        <taxon>Blattoidea</taxon>
        <taxon>Termitoidae</taxon>
        <taxon>Rhinotermitidae</taxon>
        <taxon>Coptotermes</taxon>
    </lineage>
</organism>
<dbReference type="Pfam" id="PF13802">
    <property type="entry name" value="Gal_mutarotas_2"/>
    <property type="match status" value="1"/>
</dbReference>
<evidence type="ECO:0000256" key="3">
    <source>
        <dbReference type="ARBA" id="ARBA00007806"/>
    </source>
</evidence>
<evidence type="ECO:0000256" key="7">
    <source>
        <dbReference type="ARBA" id="ARBA00023180"/>
    </source>
</evidence>
<gene>
    <name evidence="14" type="ORF">Cfor_09339</name>
</gene>
<dbReference type="PANTHER" id="PTHR22762">
    <property type="entry name" value="ALPHA-GLUCOSIDASE"/>
    <property type="match status" value="1"/>
</dbReference>
<dbReference type="InterPro" id="IPR000322">
    <property type="entry name" value="Glyco_hydro_31_TIM"/>
</dbReference>
<evidence type="ECO:0000313" key="14">
    <source>
        <dbReference type="EMBL" id="GFG32166.1"/>
    </source>
</evidence>
<dbReference type="Gene3D" id="2.60.40.1180">
    <property type="entry name" value="Golgi alpha-mannosidase II"/>
    <property type="match status" value="2"/>
</dbReference>
<dbReference type="InterPro" id="IPR017853">
    <property type="entry name" value="GH"/>
</dbReference>
<comment type="caution">
    <text evidence="14">The sequence shown here is derived from an EMBL/GenBank/DDBJ whole genome shotgun (WGS) entry which is preliminary data.</text>
</comment>
<dbReference type="OrthoDB" id="3237269at2759"/>
<name>A0A6L2PIE7_COPFO</name>
<evidence type="ECO:0000259" key="12">
    <source>
        <dbReference type="Pfam" id="PF13802"/>
    </source>
</evidence>
<sequence length="1055" mass="121052">MIRKNSVNNKWITKGIKISCNNKRKLYLACRHHNNEEIKRYYQSYSNILANVIREAKKIYYSKKILRSNNKYKTTCDIIKEVSGYQHPTINIQDIKVANEHVIDQQEIAGVFNDYFTFKKDKVLLIEQISSPVNKAVFVGMYGLLTLKPLRKCTDPTAYFNKTQEYVNVHGHLRCRGVQPGKSSHVLHLNTLKVEPSSIEAEMVNTENGARFRFQLFALQDATFRMKINEWAPLKPRYEVRYALQGEPVLDKLNIIEKTAEFVSVNAGANRVTVYAIPFRVDFFSRDELVISANARGLMRFEHMRQKPEQKEGGEKAEGENGVHDDTISDPGAWEENFKSHHDTKPNGPTAVALDFSFIGAHYAYGIPEHADSFALKSTRNGDPYRLYNLDVFEYELNTVMALYGSVPVLIAHGRTHTAGVFWLNAAETWVDILHPADQNVVSSIVNFVSGSTAPPQVDSHFMSESGIIDTFFMLGPNPKDVFRQYTKLTGTTPLPQASIILYFALGYHQCRWNYNDQDDVRNVDSKMDEHDIPNDVMWLDIEHTDSKKYFTWDPVKFSQPTDMINNLTAKGRKLVTIVDPHIKRDSNYFLHNDAENNDYYIKTKDGKVFEGWCWPGSSSYLDLLNPEVRSYLSSQYLLQNYRGSTLDLYIWNDMNEPSVFNGPEVTMHKDCLHYGGWEHRDIHNIYGLLHTMSTYEGLLQRSEGKLRPFILTRSHYAGSQRYASVWTGDNAAEWGHLQITIPMCLSLSVAGISFCGADVGGFFKNPDAELFIRWYQAGAFQPFFRTHSHIDTKRREPWLFDDRTLLLLREAIRKRYSFLPLWYTLFFEHEQDGAPVMRPLWVEYPSEVPTFTLDDEYLLGDRLLVHPVMHPGVSDVSIYFPGTQDIWYDIDTYRKIQGGGTVKIAVTISKIPVFQRGGTIIPKKERIRRSSTLTHNDPYTLVVAVDRNGSASGTLYIDDGQSFDYKKQKYLYLSLVFSGNKLSSRYIDTARYPTRSWLERVVILGLPRGVTRAQVESKSGGRVTLETTYNSETQSLIVRKPAVSMAEEWTLVLE</sequence>
<dbReference type="InterPro" id="IPR013780">
    <property type="entry name" value="Glyco_hydro_b"/>
</dbReference>
<dbReference type="FunCoup" id="A0A6L2PIE7">
    <property type="interactions" value="1579"/>
</dbReference>
<keyword evidence="15" id="KW-1185">Reference proteome</keyword>
<dbReference type="GO" id="GO:0006491">
    <property type="term" value="P:N-glycan processing"/>
    <property type="evidence" value="ECO:0007669"/>
    <property type="project" value="TreeGrafter"/>
</dbReference>
<feature type="domain" description="Glycoside hydrolase family 31 N-terminal" evidence="12">
    <location>
        <begin position="214"/>
        <end position="432"/>
    </location>
</feature>
<keyword evidence="7" id="KW-0325">Glycoprotein</keyword>
<dbReference type="SUPFAM" id="SSF74650">
    <property type="entry name" value="Galactose mutarotase-like"/>
    <property type="match status" value="1"/>
</dbReference>
<evidence type="ECO:0000256" key="2">
    <source>
        <dbReference type="ARBA" id="ARBA00004833"/>
    </source>
</evidence>
<dbReference type="CDD" id="cd14752">
    <property type="entry name" value="GH31_N"/>
    <property type="match status" value="1"/>
</dbReference>
<dbReference type="GO" id="GO:0005975">
    <property type="term" value="P:carbohydrate metabolic process"/>
    <property type="evidence" value="ECO:0007669"/>
    <property type="project" value="InterPro"/>
</dbReference>
<feature type="domain" description="Glycoside hydrolase family 31 TIM barrel" evidence="11">
    <location>
        <begin position="503"/>
        <end position="826"/>
    </location>
</feature>
<dbReference type="FunFam" id="3.20.20.80:FF:000039">
    <property type="entry name" value="Glucosidase, alpha neutral C"/>
    <property type="match status" value="1"/>
</dbReference>
<dbReference type="PROSITE" id="PS00129">
    <property type="entry name" value="GLYCOSYL_HYDROL_F31_1"/>
    <property type="match status" value="1"/>
</dbReference>
<evidence type="ECO:0000313" key="15">
    <source>
        <dbReference type="Proteomes" id="UP000502823"/>
    </source>
</evidence>
<dbReference type="InterPro" id="IPR048395">
    <property type="entry name" value="Glyco_hydro_31_C"/>
</dbReference>
<dbReference type="SUPFAM" id="SSF51011">
    <property type="entry name" value="Glycosyl hydrolase domain"/>
    <property type="match status" value="1"/>
</dbReference>
<dbReference type="EMBL" id="BLKM01011105">
    <property type="protein sequence ID" value="GFG32166.1"/>
    <property type="molecule type" value="Genomic_DNA"/>
</dbReference>
<dbReference type="PANTHER" id="PTHR22762:SF54">
    <property type="entry name" value="BCDNA.GH04962"/>
    <property type="match status" value="1"/>
</dbReference>
<dbReference type="InterPro" id="IPR025887">
    <property type="entry name" value="Glyco_hydro_31_N_dom"/>
</dbReference>
<comment type="subcellular location">
    <subcellularLocation>
        <location evidence="1">Endoplasmic reticulum</location>
    </subcellularLocation>
</comment>
<dbReference type="GO" id="GO:0030246">
    <property type="term" value="F:carbohydrate binding"/>
    <property type="evidence" value="ECO:0007669"/>
    <property type="project" value="InterPro"/>
</dbReference>
<evidence type="ECO:0000256" key="10">
    <source>
        <dbReference type="RuleBase" id="RU361185"/>
    </source>
</evidence>
<keyword evidence="4" id="KW-0732">Signal</keyword>
<proteinExistence type="inferred from homology"/>
<dbReference type="CDD" id="cd06603">
    <property type="entry name" value="GH31_GANC_GANAB_alpha"/>
    <property type="match status" value="1"/>
</dbReference>
<dbReference type="InterPro" id="IPR030458">
    <property type="entry name" value="Glyco_hydro_31_AS"/>
</dbReference>
<dbReference type="Gene3D" id="2.60.40.1760">
    <property type="entry name" value="glycosyl hydrolase (family 31)"/>
    <property type="match status" value="1"/>
</dbReference>
<evidence type="ECO:0000256" key="1">
    <source>
        <dbReference type="ARBA" id="ARBA00004240"/>
    </source>
</evidence>
<protein>
    <recommendedName>
        <fullName evidence="9">Glucosidase II subunit alpha</fullName>
    </recommendedName>
</protein>
<dbReference type="FunFam" id="2.60.40.1180:FF:000023">
    <property type="entry name" value="neutral alpha-glucosidase AB isoform X2"/>
    <property type="match status" value="1"/>
</dbReference>